<reference evidence="3" key="2">
    <citation type="submission" date="2015-03" db="EMBL/GenBank/DDBJ databases">
        <title>Genome sequence of Paenibacillus beijingensis strain DSM 24997T.</title>
        <authorList>
            <person name="Kwak Y."/>
            <person name="Shin J.-H."/>
        </authorList>
    </citation>
    <scope>NUCLEOTIDE SEQUENCE [LARGE SCALE GENOMIC DNA]</scope>
    <source>
        <strain evidence="3">DSM 24997</strain>
    </source>
</reference>
<feature type="transmembrane region" description="Helical" evidence="1">
    <location>
        <begin position="118"/>
        <end position="139"/>
    </location>
</feature>
<name>A0A0D5NR62_9BACL</name>
<dbReference type="KEGG" id="pbj:VN24_15150"/>
<feature type="transmembrane region" description="Helical" evidence="1">
    <location>
        <begin position="151"/>
        <end position="172"/>
    </location>
</feature>
<evidence type="ECO:0000313" key="2">
    <source>
        <dbReference type="EMBL" id="AJY77761.1"/>
    </source>
</evidence>
<dbReference type="HOGENOM" id="CLU_117532_0_0_9"/>
<keyword evidence="3" id="KW-1185">Reference proteome</keyword>
<keyword evidence="1" id="KW-0812">Transmembrane</keyword>
<gene>
    <name evidence="2" type="ORF">VN24_15150</name>
</gene>
<dbReference type="PATRIC" id="fig|1126833.4.peg.3318"/>
<feature type="transmembrane region" description="Helical" evidence="1">
    <location>
        <begin position="34"/>
        <end position="55"/>
    </location>
</feature>
<feature type="transmembrane region" description="Helical" evidence="1">
    <location>
        <begin position="61"/>
        <end position="79"/>
    </location>
</feature>
<dbReference type="Proteomes" id="UP000032633">
    <property type="component" value="Chromosome"/>
</dbReference>
<dbReference type="STRING" id="1126833.VN24_15150"/>
<dbReference type="RefSeq" id="WP_045673338.1">
    <property type="nucleotide sequence ID" value="NZ_CP011058.1"/>
</dbReference>
<dbReference type="AlphaFoldDB" id="A0A0D5NR62"/>
<dbReference type="OrthoDB" id="2082317at2"/>
<keyword evidence="1" id="KW-0472">Membrane</keyword>
<feature type="transmembrane region" description="Helical" evidence="1">
    <location>
        <begin position="6"/>
        <end position="27"/>
    </location>
</feature>
<evidence type="ECO:0000256" key="1">
    <source>
        <dbReference type="SAM" id="Phobius"/>
    </source>
</evidence>
<dbReference type="EMBL" id="CP011058">
    <property type="protein sequence ID" value="AJY77761.1"/>
    <property type="molecule type" value="Genomic_DNA"/>
</dbReference>
<evidence type="ECO:0000313" key="3">
    <source>
        <dbReference type="Proteomes" id="UP000032633"/>
    </source>
</evidence>
<organism evidence="2 3">
    <name type="scientific">Paenibacillus beijingensis</name>
    <dbReference type="NCBI Taxonomy" id="1126833"/>
    <lineage>
        <taxon>Bacteria</taxon>
        <taxon>Bacillati</taxon>
        <taxon>Bacillota</taxon>
        <taxon>Bacilli</taxon>
        <taxon>Bacillales</taxon>
        <taxon>Paenibacillaceae</taxon>
        <taxon>Paenibacillus</taxon>
    </lineage>
</organism>
<proteinExistence type="predicted"/>
<protein>
    <submittedName>
        <fullName evidence="2">Membrane protein</fullName>
    </submittedName>
</protein>
<keyword evidence="1" id="KW-1133">Transmembrane helix</keyword>
<accession>A0A0D5NR62</accession>
<reference evidence="2 3" key="1">
    <citation type="journal article" date="2015" name="J. Biotechnol.">
        <title>Complete genome sequence of Paenibacillus beijingensis 7188(T) (=DSM 24997(T)), a novel rhizobacterium from jujube garden soil.</title>
        <authorList>
            <person name="Kwak Y."/>
            <person name="Shin J.H."/>
        </authorList>
    </citation>
    <scope>NUCLEOTIDE SEQUENCE [LARGE SCALE GENOMIC DNA]</scope>
    <source>
        <strain evidence="2 3">DSM 24997</strain>
    </source>
</reference>
<sequence length="187" mass="20751">MIPALIAGCEIAFWGFVLAGLASRYLLKLNKTGIVLLSCTPAVDMILLAATVADLQRGAEAGFAHGLAAVYIGISIAFGHRMIRWADIRFAHRFASGPAPAKKVKFGKEHARNERRAWFLHLLSWAIGCALLYGIILWVDENSRTDALLQVIRLWSIVLSIDFLISFSYTLWPRQSKETSAPGRNNR</sequence>